<organism evidence="8 9">
    <name type="scientific">Nocardiopsis sediminis</name>
    <dbReference type="NCBI Taxonomy" id="1778267"/>
    <lineage>
        <taxon>Bacteria</taxon>
        <taxon>Bacillati</taxon>
        <taxon>Actinomycetota</taxon>
        <taxon>Actinomycetes</taxon>
        <taxon>Streptosporangiales</taxon>
        <taxon>Nocardiopsidaceae</taxon>
        <taxon>Nocardiopsis</taxon>
    </lineage>
</organism>
<keyword evidence="9" id="KW-1185">Reference proteome</keyword>
<dbReference type="PANTHER" id="PTHR30024">
    <property type="entry name" value="ALIPHATIC SULFONATES-BINDING PROTEIN-RELATED"/>
    <property type="match status" value="1"/>
</dbReference>
<protein>
    <submittedName>
        <fullName evidence="8">Aliphatic sulfonate ABC transporter substrate-binding protein</fullName>
    </submittedName>
</protein>
<evidence type="ECO:0000256" key="6">
    <source>
        <dbReference type="SAM" id="SignalP"/>
    </source>
</evidence>
<feature type="chain" id="PRO_5045456000" evidence="6">
    <location>
        <begin position="27"/>
        <end position="356"/>
    </location>
</feature>
<dbReference type="NCBIfam" id="TIGR01728">
    <property type="entry name" value="SsuA_fam"/>
    <property type="match status" value="1"/>
</dbReference>
<dbReference type="SMART" id="SM00062">
    <property type="entry name" value="PBPb"/>
    <property type="match status" value="1"/>
</dbReference>
<keyword evidence="3" id="KW-0813">Transport</keyword>
<dbReference type="Gene3D" id="3.40.190.10">
    <property type="entry name" value="Periplasmic binding protein-like II"/>
    <property type="match status" value="2"/>
</dbReference>
<dbReference type="SUPFAM" id="SSF53850">
    <property type="entry name" value="Periplasmic binding protein-like II"/>
    <property type="match status" value="1"/>
</dbReference>
<evidence type="ECO:0000256" key="5">
    <source>
        <dbReference type="SAM" id="MobiDB-lite"/>
    </source>
</evidence>
<evidence type="ECO:0000313" key="9">
    <source>
        <dbReference type="Proteomes" id="UP001595847"/>
    </source>
</evidence>
<reference evidence="9" key="1">
    <citation type="journal article" date="2019" name="Int. J. Syst. Evol. Microbiol.">
        <title>The Global Catalogue of Microorganisms (GCM) 10K type strain sequencing project: providing services to taxonomists for standard genome sequencing and annotation.</title>
        <authorList>
            <consortium name="The Broad Institute Genomics Platform"/>
            <consortium name="The Broad Institute Genome Sequencing Center for Infectious Disease"/>
            <person name="Wu L."/>
            <person name="Ma J."/>
        </authorList>
    </citation>
    <scope>NUCLEOTIDE SEQUENCE [LARGE SCALE GENOMIC DNA]</scope>
    <source>
        <strain evidence="9">TBRC 1826</strain>
    </source>
</reference>
<dbReference type="RefSeq" id="WP_378533300.1">
    <property type="nucleotide sequence ID" value="NZ_JBHSBH010000008.1"/>
</dbReference>
<name>A0ABV8FL53_9ACTN</name>
<keyword evidence="4 6" id="KW-0732">Signal</keyword>
<evidence type="ECO:0000259" key="7">
    <source>
        <dbReference type="SMART" id="SM00062"/>
    </source>
</evidence>
<dbReference type="PROSITE" id="PS51257">
    <property type="entry name" value="PROKAR_LIPOPROTEIN"/>
    <property type="match status" value="1"/>
</dbReference>
<evidence type="ECO:0000256" key="4">
    <source>
        <dbReference type="ARBA" id="ARBA00022729"/>
    </source>
</evidence>
<dbReference type="PANTHER" id="PTHR30024:SF21">
    <property type="entry name" value="ABC TRANSPORTER SUBSTRATE-BINDING PROTEIN"/>
    <property type="match status" value="1"/>
</dbReference>
<feature type="compositionally biased region" description="Acidic residues" evidence="5">
    <location>
        <begin position="339"/>
        <end position="356"/>
    </location>
</feature>
<proteinExistence type="inferred from homology"/>
<comment type="caution">
    <text evidence="8">The sequence shown here is derived from an EMBL/GenBank/DDBJ whole genome shotgun (WGS) entry which is preliminary data.</text>
</comment>
<dbReference type="InterPro" id="IPR001638">
    <property type="entry name" value="Solute-binding_3/MltF_N"/>
</dbReference>
<comment type="similarity">
    <text evidence="2">Belongs to the bacterial solute-binding protein SsuA/TauA family.</text>
</comment>
<dbReference type="Proteomes" id="UP001595847">
    <property type="component" value="Unassembled WGS sequence"/>
</dbReference>
<evidence type="ECO:0000313" key="8">
    <source>
        <dbReference type="EMBL" id="MFC3996862.1"/>
    </source>
</evidence>
<sequence>MTPKRSVPLSLATLLATATLLTGCLAGEDGGAASGSGEGGTVRLDYAYYNVPSLVIREKGWLEEEFAADGVDVQWVLSEGSNKANENLRADTIDIGSTAGTPALLARANGTPIQVVDVYSAPEWSAIVVPEDSDIEGPEDLEGRRIAATAGTDPYFFLLQTLEEAGIDPDDITHVDLQHADGRTALERGDVDAWAGLDPHMAQAELAGSRLVYRNPGFNSYGTLNAREDFIEAEPERLQTVLDTYERARRWVADNPDEAAQILADEAGIELEVAERQLSERTVVDNDPVPGEDQRATLERIVPFLVDNGLVASEDDARRALETLLVPDFAEEAVRNVDEADGAEGSDDAADTEGGA</sequence>
<comment type="subcellular location">
    <subcellularLocation>
        <location evidence="1">Periplasm</location>
    </subcellularLocation>
</comment>
<accession>A0ABV8FL53</accession>
<feature type="signal peptide" evidence="6">
    <location>
        <begin position="1"/>
        <end position="26"/>
    </location>
</feature>
<feature type="region of interest" description="Disordered" evidence="5">
    <location>
        <begin position="335"/>
        <end position="356"/>
    </location>
</feature>
<feature type="domain" description="Solute-binding protein family 3/N-terminal" evidence="7">
    <location>
        <begin position="41"/>
        <end position="255"/>
    </location>
</feature>
<evidence type="ECO:0000256" key="3">
    <source>
        <dbReference type="ARBA" id="ARBA00022448"/>
    </source>
</evidence>
<gene>
    <name evidence="8" type="ORF">ACFOVU_13110</name>
</gene>
<dbReference type="Pfam" id="PF09084">
    <property type="entry name" value="NMT1"/>
    <property type="match status" value="1"/>
</dbReference>
<dbReference type="EMBL" id="JBHSBH010000008">
    <property type="protein sequence ID" value="MFC3996862.1"/>
    <property type="molecule type" value="Genomic_DNA"/>
</dbReference>
<evidence type="ECO:0000256" key="1">
    <source>
        <dbReference type="ARBA" id="ARBA00004418"/>
    </source>
</evidence>
<evidence type="ECO:0000256" key="2">
    <source>
        <dbReference type="ARBA" id="ARBA00010742"/>
    </source>
</evidence>
<dbReference type="InterPro" id="IPR010067">
    <property type="entry name" value="ABC_SsuA_sub-bd"/>
</dbReference>
<dbReference type="InterPro" id="IPR015168">
    <property type="entry name" value="SsuA/THI5"/>
</dbReference>